<dbReference type="Proteomes" id="UP000836841">
    <property type="component" value="Chromosome 4"/>
</dbReference>
<reference evidence="1 2" key="1">
    <citation type="submission" date="2022-03" db="EMBL/GenBank/DDBJ databases">
        <authorList>
            <person name="Nunn A."/>
            <person name="Chopra R."/>
            <person name="Nunn A."/>
            <person name="Contreras Garrido A."/>
        </authorList>
    </citation>
    <scope>NUCLEOTIDE SEQUENCE [LARGE SCALE GENOMIC DNA]</scope>
</reference>
<dbReference type="PANTHER" id="PTHR33067">
    <property type="entry name" value="RNA-DIRECTED DNA POLYMERASE-RELATED"/>
    <property type="match status" value="1"/>
</dbReference>
<dbReference type="Gene3D" id="2.40.70.10">
    <property type="entry name" value="Acid Proteases"/>
    <property type="match status" value="1"/>
</dbReference>
<name>A0AAU9S9E9_THLAR</name>
<accession>A0AAU9S9E9</accession>
<evidence type="ECO:0000313" key="1">
    <source>
        <dbReference type="EMBL" id="CAH2060703.1"/>
    </source>
</evidence>
<keyword evidence="2" id="KW-1185">Reference proteome</keyword>
<dbReference type="AlphaFoldDB" id="A0AAU9S9E9"/>
<dbReference type="InterPro" id="IPR021109">
    <property type="entry name" value="Peptidase_aspartic_dom_sf"/>
</dbReference>
<gene>
    <name evidence="1" type="ORF">TAV2_LOCUS13154</name>
</gene>
<evidence type="ECO:0000313" key="2">
    <source>
        <dbReference type="Proteomes" id="UP000836841"/>
    </source>
</evidence>
<sequence>MQRDMVTLEKNPMEEQLFMPGSFTLQCRLGNTIFEDCLFDLGASLNVMFLATSNHLSYYHYMDIDMVLGLADGSERKTVEKLTNLLVMIGNVLLPTNFVVIGIREDEEEKILLEDHPYISRMSV</sequence>
<protein>
    <recommendedName>
        <fullName evidence="3">Reverse transcriptase domain-containing protein</fullName>
    </recommendedName>
</protein>
<organism evidence="1 2">
    <name type="scientific">Thlaspi arvense</name>
    <name type="common">Field penny-cress</name>
    <dbReference type="NCBI Taxonomy" id="13288"/>
    <lineage>
        <taxon>Eukaryota</taxon>
        <taxon>Viridiplantae</taxon>
        <taxon>Streptophyta</taxon>
        <taxon>Embryophyta</taxon>
        <taxon>Tracheophyta</taxon>
        <taxon>Spermatophyta</taxon>
        <taxon>Magnoliopsida</taxon>
        <taxon>eudicotyledons</taxon>
        <taxon>Gunneridae</taxon>
        <taxon>Pentapetalae</taxon>
        <taxon>rosids</taxon>
        <taxon>malvids</taxon>
        <taxon>Brassicales</taxon>
        <taxon>Brassicaceae</taxon>
        <taxon>Thlaspideae</taxon>
        <taxon>Thlaspi</taxon>
    </lineage>
</organism>
<proteinExistence type="predicted"/>
<dbReference type="PANTHER" id="PTHR33067:SF9">
    <property type="entry name" value="RNA-DIRECTED DNA POLYMERASE"/>
    <property type="match status" value="1"/>
</dbReference>
<evidence type="ECO:0008006" key="3">
    <source>
        <dbReference type="Google" id="ProtNLM"/>
    </source>
</evidence>
<dbReference type="EMBL" id="OU466860">
    <property type="protein sequence ID" value="CAH2060703.1"/>
    <property type="molecule type" value="Genomic_DNA"/>
</dbReference>